<sequence length="113" mass="13049">MQEEAKMGVQQALGLVIVEFYATLFDEIHDMYKNGFLVDDKHFFDSLIARKNNIYNKVQNFITQKYPEIIKAFGSGFIAGAISNLVTNVINIFYPAVNRKSGRYVRMISLFWL</sequence>
<dbReference type="Proteomes" id="UP000256379">
    <property type="component" value="Unassembled WGS sequence"/>
</dbReference>
<gene>
    <name evidence="1" type="ORF">CQA53_04925</name>
</gene>
<reference evidence="1 2" key="1">
    <citation type="submission" date="2018-04" db="EMBL/GenBank/DDBJ databases">
        <title>Novel Campyloabacter and Helicobacter Species and Strains.</title>
        <authorList>
            <person name="Mannion A.J."/>
            <person name="Shen Z."/>
            <person name="Fox J.G."/>
        </authorList>
    </citation>
    <scope>NUCLEOTIDE SEQUENCE [LARGE SCALE GENOMIC DNA]</scope>
    <source>
        <strain evidence="1 2">MIT 17-337</strain>
    </source>
</reference>
<accession>A0A3D8IKU6</accession>
<proteinExistence type="predicted"/>
<name>A0A3D8IKU6_9HELI</name>
<protein>
    <submittedName>
        <fullName evidence="1">Uncharacterized protein</fullName>
    </submittedName>
</protein>
<organism evidence="1 2">
    <name type="scientific">Helicobacter didelphidarum</name>
    <dbReference type="NCBI Taxonomy" id="2040648"/>
    <lineage>
        <taxon>Bacteria</taxon>
        <taxon>Pseudomonadati</taxon>
        <taxon>Campylobacterota</taxon>
        <taxon>Epsilonproteobacteria</taxon>
        <taxon>Campylobacterales</taxon>
        <taxon>Helicobacteraceae</taxon>
        <taxon>Helicobacter</taxon>
    </lineage>
</organism>
<evidence type="ECO:0000313" key="1">
    <source>
        <dbReference type="EMBL" id="RDU65967.1"/>
    </source>
</evidence>
<comment type="caution">
    <text evidence="1">The sequence shown here is derived from an EMBL/GenBank/DDBJ whole genome shotgun (WGS) entry which is preliminary data.</text>
</comment>
<keyword evidence="2" id="KW-1185">Reference proteome</keyword>
<dbReference type="EMBL" id="NXLQ01000008">
    <property type="protein sequence ID" value="RDU65967.1"/>
    <property type="molecule type" value="Genomic_DNA"/>
</dbReference>
<dbReference type="AlphaFoldDB" id="A0A3D8IKU6"/>
<evidence type="ECO:0000313" key="2">
    <source>
        <dbReference type="Proteomes" id="UP000256379"/>
    </source>
</evidence>